<evidence type="ECO:0000256" key="2">
    <source>
        <dbReference type="ARBA" id="ARBA00023242"/>
    </source>
</evidence>
<reference evidence="3" key="1">
    <citation type="submission" date="2021-01" db="EMBL/GenBank/DDBJ databases">
        <authorList>
            <person name="Kaushik A."/>
        </authorList>
    </citation>
    <scope>NUCLEOTIDE SEQUENCE</scope>
    <source>
        <strain evidence="3">AG2-2IIIB</strain>
    </source>
</reference>
<evidence type="ECO:0000256" key="1">
    <source>
        <dbReference type="ARBA" id="ARBA00004123"/>
    </source>
</evidence>
<proteinExistence type="predicted"/>
<organism evidence="3 4">
    <name type="scientific">Rhizoctonia solani</name>
    <dbReference type="NCBI Taxonomy" id="456999"/>
    <lineage>
        <taxon>Eukaryota</taxon>
        <taxon>Fungi</taxon>
        <taxon>Dikarya</taxon>
        <taxon>Basidiomycota</taxon>
        <taxon>Agaricomycotina</taxon>
        <taxon>Agaricomycetes</taxon>
        <taxon>Cantharellales</taxon>
        <taxon>Ceratobasidiaceae</taxon>
        <taxon>Rhizoctonia</taxon>
    </lineage>
</organism>
<dbReference type="Pfam" id="PF11951">
    <property type="entry name" value="Fungal_trans_2"/>
    <property type="match status" value="1"/>
</dbReference>
<dbReference type="GO" id="GO:0005634">
    <property type="term" value="C:nucleus"/>
    <property type="evidence" value="ECO:0007669"/>
    <property type="project" value="UniProtKB-SubCell"/>
</dbReference>
<dbReference type="AlphaFoldDB" id="A0A8H3CR50"/>
<dbReference type="InterPro" id="IPR021858">
    <property type="entry name" value="Fun_TF"/>
</dbReference>
<evidence type="ECO:0000313" key="4">
    <source>
        <dbReference type="Proteomes" id="UP000663843"/>
    </source>
</evidence>
<sequence>MISEVLCGTRVTKGPNRNTNAPSPYLQSNTRWLRLPIQSPIDPRGVVLPANNGFPVLHPTNRAPQLAVSTSNLSSHIPAFDNSMVGQQESYGPLSITISCQPGNIPRNPELNPFDFDNMKNLIMVEYGRLARRASFRPFPYPVEAGLVNHLLRGSSLVRMTLYLGARISRALFDDTNWQDYIGWIENFHNQILGSHSSLILVNNEQLAERLAAHCRLAVFAFMISNSSIGYTIFRRGVPIFLQLAIKFPNLWQDDSTISLSRTLHTEGHELARFVVLDVITSLAFGIPSLIRYGNAIHPTDYKPRRFEFLEPVYACPVVVFMTLARVNEYRVSRLLDQDSELSQNVGEYETAVRNWKPRVDYGDPPSELIARLAVQESWRQATLIYLYMGMCGVDSSDSRVERLVRQVAELASTIEAGSALEAHLFIPCLIAGVAARKEKHRMVLRKKIQVSQGTDACLLREYDTVIDGKNVRDLPRNYIDLHAPPTKELLSLIPDSQSTTTTLDAIRLIKFTPTIEEASQILRALLIKRSGVFSISGSTTCGSATISLTFAELFSTRVAFLALLFTLR</sequence>
<comment type="subcellular location">
    <subcellularLocation>
        <location evidence="1">Nucleus</location>
    </subcellularLocation>
</comment>
<protein>
    <submittedName>
        <fullName evidence="3">Uncharacterized protein</fullName>
    </submittedName>
</protein>
<comment type="caution">
    <text evidence="3">The sequence shown here is derived from an EMBL/GenBank/DDBJ whole genome shotgun (WGS) entry which is preliminary data.</text>
</comment>
<dbReference type="PANTHER" id="PTHR37534">
    <property type="entry name" value="TRANSCRIPTIONAL ACTIVATOR PROTEIN UGA3"/>
    <property type="match status" value="1"/>
</dbReference>
<dbReference type="EMBL" id="CAJMWT010004301">
    <property type="protein sequence ID" value="CAE6488033.1"/>
    <property type="molecule type" value="Genomic_DNA"/>
</dbReference>
<evidence type="ECO:0000313" key="3">
    <source>
        <dbReference type="EMBL" id="CAE6488033.1"/>
    </source>
</evidence>
<gene>
    <name evidence="3" type="ORF">RDB_LOCUS125891</name>
</gene>
<dbReference type="Proteomes" id="UP000663843">
    <property type="component" value="Unassembled WGS sequence"/>
</dbReference>
<accession>A0A8H3CR50</accession>
<name>A0A8H3CR50_9AGAM</name>
<keyword evidence="2" id="KW-0539">Nucleus</keyword>
<dbReference type="PANTHER" id="PTHR37534:SF46">
    <property type="entry name" value="ZN(II)2CYS6 TRANSCRIPTION FACTOR (EUROFUNG)"/>
    <property type="match status" value="1"/>
</dbReference>